<reference evidence="1" key="1">
    <citation type="submission" date="2014-09" db="EMBL/GenBank/DDBJ databases">
        <authorList>
            <person name="Magalhaes I.L.F."/>
            <person name="Oliveira U."/>
            <person name="Santos F.R."/>
            <person name="Vidigal T.H.D.A."/>
            <person name="Brescovit A.D."/>
            <person name="Santos A.J."/>
        </authorList>
    </citation>
    <scope>NUCLEOTIDE SEQUENCE</scope>
    <source>
        <tissue evidence="1">Shoot tissue taken approximately 20 cm above the soil surface</tissue>
    </source>
</reference>
<name>A0A0A9H794_ARUDO</name>
<sequence>MQKRQAHYITFEDLLSADR</sequence>
<evidence type="ECO:0000313" key="1">
    <source>
        <dbReference type="EMBL" id="JAE28783.1"/>
    </source>
</evidence>
<accession>A0A0A9H794</accession>
<dbReference type="AlphaFoldDB" id="A0A0A9H794"/>
<protein>
    <submittedName>
        <fullName evidence="1">Uncharacterized protein</fullName>
    </submittedName>
</protein>
<organism evidence="1">
    <name type="scientific">Arundo donax</name>
    <name type="common">Giant reed</name>
    <name type="synonym">Donax arundinaceus</name>
    <dbReference type="NCBI Taxonomy" id="35708"/>
    <lineage>
        <taxon>Eukaryota</taxon>
        <taxon>Viridiplantae</taxon>
        <taxon>Streptophyta</taxon>
        <taxon>Embryophyta</taxon>
        <taxon>Tracheophyta</taxon>
        <taxon>Spermatophyta</taxon>
        <taxon>Magnoliopsida</taxon>
        <taxon>Liliopsida</taxon>
        <taxon>Poales</taxon>
        <taxon>Poaceae</taxon>
        <taxon>PACMAD clade</taxon>
        <taxon>Arundinoideae</taxon>
        <taxon>Arundineae</taxon>
        <taxon>Arundo</taxon>
    </lineage>
</organism>
<dbReference type="EMBL" id="GBRH01169113">
    <property type="protein sequence ID" value="JAE28783.1"/>
    <property type="molecule type" value="Transcribed_RNA"/>
</dbReference>
<reference evidence="1" key="2">
    <citation type="journal article" date="2015" name="Data Brief">
        <title>Shoot transcriptome of the giant reed, Arundo donax.</title>
        <authorList>
            <person name="Barrero R.A."/>
            <person name="Guerrero F.D."/>
            <person name="Moolhuijzen P."/>
            <person name="Goolsby J.A."/>
            <person name="Tidwell J."/>
            <person name="Bellgard S.E."/>
            <person name="Bellgard M.I."/>
        </authorList>
    </citation>
    <scope>NUCLEOTIDE SEQUENCE</scope>
    <source>
        <tissue evidence="1">Shoot tissue taken approximately 20 cm above the soil surface</tissue>
    </source>
</reference>
<proteinExistence type="predicted"/>